<feature type="compositionally biased region" description="Basic and acidic residues" evidence="1">
    <location>
        <begin position="74"/>
        <end position="83"/>
    </location>
</feature>
<sequence>MPIYEYHCAQCGERFERWFASHQKAPKGGGACPFCNSRRVRRLISAARVRSGDATSASDAAEGDDSPTPTGLLGRKEIAEITRRRQKMGVG</sequence>
<evidence type="ECO:0000259" key="2">
    <source>
        <dbReference type="SMART" id="SM00834"/>
    </source>
</evidence>
<evidence type="ECO:0000313" key="4">
    <source>
        <dbReference type="Proteomes" id="UP000230790"/>
    </source>
</evidence>
<proteinExistence type="predicted"/>
<dbReference type="NCBIfam" id="TIGR02605">
    <property type="entry name" value="CxxC_CxxC_SSSS"/>
    <property type="match status" value="1"/>
</dbReference>
<dbReference type="Gene3D" id="2.20.28.30">
    <property type="entry name" value="RNA polymerase ii, chain L"/>
    <property type="match status" value="1"/>
</dbReference>
<dbReference type="Proteomes" id="UP000230790">
    <property type="component" value="Unassembled WGS sequence"/>
</dbReference>
<name>A0A2M8QDP8_9CHLR</name>
<protein>
    <recommendedName>
        <fullName evidence="2">Putative regulatory protein FmdB zinc ribbon domain-containing protein</fullName>
    </recommendedName>
</protein>
<feature type="region of interest" description="Disordered" evidence="1">
    <location>
        <begin position="48"/>
        <end position="91"/>
    </location>
</feature>
<organism evidence="3 4">
    <name type="scientific">Candidatus Thermofonsia Clade 3 bacterium</name>
    <dbReference type="NCBI Taxonomy" id="2364212"/>
    <lineage>
        <taxon>Bacteria</taxon>
        <taxon>Bacillati</taxon>
        <taxon>Chloroflexota</taxon>
        <taxon>Candidatus Thermofontia</taxon>
        <taxon>Candidatus Thermofonsia Clade 3</taxon>
    </lineage>
</organism>
<dbReference type="AlphaFoldDB" id="A0A2M8QDP8"/>
<dbReference type="InterPro" id="IPR013429">
    <property type="entry name" value="Regulatory_FmdB_Zinc_ribbon"/>
</dbReference>
<dbReference type="EMBL" id="PGTN01000030">
    <property type="protein sequence ID" value="PJF47933.1"/>
    <property type="molecule type" value="Genomic_DNA"/>
</dbReference>
<comment type="caution">
    <text evidence="3">The sequence shown here is derived from an EMBL/GenBank/DDBJ whole genome shotgun (WGS) entry which is preliminary data.</text>
</comment>
<dbReference type="SMART" id="SM00834">
    <property type="entry name" value="CxxC_CXXC_SSSS"/>
    <property type="match status" value="1"/>
</dbReference>
<feature type="domain" description="Putative regulatory protein FmdB zinc ribbon" evidence="2">
    <location>
        <begin position="1"/>
        <end position="45"/>
    </location>
</feature>
<evidence type="ECO:0000313" key="3">
    <source>
        <dbReference type="EMBL" id="PJF47933.1"/>
    </source>
</evidence>
<evidence type="ECO:0000256" key="1">
    <source>
        <dbReference type="SAM" id="MobiDB-lite"/>
    </source>
</evidence>
<dbReference type="Pfam" id="PF09723">
    <property type="entry name" value="Zn_ribbon_8"/>
    <property type="match status" value="1"/>
</dbReference>
<reference evidence="3 4" key="1">
    <citation type="submission" date="2017-11" db="EMBL/GenBank/DDBJ databases">
        <title>Evolution of Phototrophy in the Chloroflexi Phylum Driven by Horizontal Gene Transfer.</title>
        <authorList>
            <person name="Ward L.M."/>
            <person name="Hemp J."/>
            <person name="Shih P.M."/>
            <person name="Mcglynn S.E."/>
            <person name="Fischer W."/>
        </authorList>
    </citation>
    <scope>NUCLEOTIDE SEQUENCE [LARGE SCALE GENOMIC DNA]</scope>
    <source>
        <strain evidence="3">JP3_7</strain>
    </source>
</reference>
<gene>
    <name evidence="3" type="ORF">CUN48_06185</name>
</gene>
<accession>A0A2M8QDP8</accession>